<dbReference type="EMBL" id="JAUSWJ010000001">
    <property type="protein sequence ID" value="MDQ0515054.1"/>
    <property type="molecule type" value="Genomic_DNA"/>
</dbReference>
<evidence type="ECO:0000313" key="4">
    <source>
        <dbReference type="Proteomes" id="UP001223743"/>
    </source>
</evidence>
<evidence type="ECO:0000256" key="2">
    <source>
        <dbReference type="ARBA" id="ARBA00022679"/>
    </source>
</evidence>
<dbReference type="Proteomes" id="UP001223743">
    <property type="component" value="Unassembled WGS sequence"/>
</dbReference>
<reference evidence="3 4" key="1">
    <citation type="submission" date="2023-07" db="EMBL/GenBank/DDBJ databases">
        <title>Genomic Encyclopedia of Type Strains, Phase IV (KMG-IV): sequencing the most valuable type-strain genomes for metagenomic binning, comparative biology and taxonomic classification.</title>
        <authorList>
            <person name="Goeker M."/>
        </authorList>
    </citation>
    <scope>NUCLEOTIDE SEQUENCE [LARGE SCALE GENOMIC DNA]</scope>
    <source>
        <strain evidence="3 4">B1-1</strain>
    </source>
</reference>
<dbReference type="Gene3D" id="3.40.50.2000">
    <property type="entry name" value="Glycogen Phosphorylase B"/>
    <property type="match status" value="1"/>
</dbReference>
<dbReference type="PANTHER" id="PTHR30160">
    <property type="entry name" value="TETRAACYLDISACCHARIDE 4'-KINASE-RELATED"/>
    <property type="match status" value="1"/>
</dbReference>
<dbReference type="SUPFAM" id="SSF53756">
    <property type="entry name" value="UDP-Glycosyltransferase/glycogen phosphorylase"/>
    <property type="match status" value="1"/>
</dbReference>
<evidence type="ECO:0000313" key="3">
    <source>
        <dbReference type="EMBL" id="MDQ0515054.1"/>
    </source>
</evidence>
<gene>
    <name evidence="3" type="ORF">QO015_000667</name>
</gene>
<comment type="caution">
    <text evidence="3">The sequence shown here is derived from an EMBL/GenBank/DDBJ whole genome shotgun (WGS) entry which is preliminary data.</text>
</comment>
<accession>A0ABU0M276</accession>
<dbReference type="InterPro" id="IPR002201">
    <property type="entry name" value="Glyco_trans_9"/>
</dbReference>
<protein>
    <submittedName>
        <fullName evidence="3">ADP-heptose:LPS heptosyltransferase</fullName>
    </submittedName>
</protein>
<dbReference type="Pfam" id="PF01075">
    <property type="entry name" value="Glyco_transf_9"/>
    <property type="match status" value="1"/>
</dbReference>
<dbReference type="RefSeq" id="WP_266281469.1">
    <property type="nucleotide sequence ID" value="NZ_JAPKNF010000001.1"/>
</dbReference>
<keyword evidence="1" id="KW-0328">Glycosyltransferase</keyword>
<keyword evidence="2" id="KW-0808">Transferase</keyword>
<name>A0ABU0M276_9HYPH</name>
<sequence>MALVLSTGEAMGDALTRIAGYRALRIAFPAHRIVHVCRWSSSLLGPLASLAAELVDEIIEGQSLTRGPRPVRDIIRGVGNVEIVIDLRSNMGAAWSFVATAGIRLRYVANVALYGLRRGFRASFEARPESNSRRFHRAVELAAGRLLPFDPFVAVGGAAALAAERVMPEGARFVLLAPGTAHSPKAWPPANWVALARHLATRGVQPLFAVGPQELGERAWIERELPGTAVVDMRSVRGTGDLPWLFHALAARAVGSVTVEGGIGHLVATTGRPLVTISGATDLRRWRPVTPYHWSASARDFGSRRTEDVPLEAVVARAEEMITFADRTLSTISILPAASMKRLAG</sequence>
<dbReference type="InterPro" id="IPR051199">
    <property type="entry name" value="LPS_LOS_Heptosyltrfase"/>
</dbReference>
<organism evidence="3 4">
    <name type="scientific">Kaistia geumhonensis</name>
    <dbReference type="NCBI Taxonomy" id="410839"/>
    <lineage>
        <taxon>Bacteria</taxon>
        <taxon>Pseudomonadati</taxon>
        <taxon>Pseudomonadota</taxon>
        <taxon>Alphaproteobacteria</taxon>
        <taxon>Hyphomicrobiales</taxon>
        <taxon>Kaistiaceae</taxon>
        <taxon>Kaistia</taxon>
    </lineage>
</organism>
<keyword evidence="4" id="KW-1185">Reference proteome</keyword>
<evidence type="ECO:0000256" key="1">
    <source>
        <dbReference type="ARBA" id="ARBA00022676"/>
    </source>
</evidence>
<proteinExistence type="predicted"/>